<evidence type="ECO:0000256" key="1">
    <source>
        <dbReference type="ARBA" id="ARBA00022481"/>
    </source>
</evidence>
<evidence type="ECO:0000256" key="10">
    <source>
        <dbReference type="SAM" id="MobiDB-lite"/>
    </source>
</evidence>
<evidence type="ECO:0000256" key="4">
    <source>
        <dbReference type="ARBA" id="ARBA00022771"/>
    </source>
</evidence>
<keyword evidence="8" id="KW-0636">Prenylation</keyword>
<dbReference type="InterPro" id="IPR001623">
    <property type="entry name" value="DnaJ_domain"/>
</dbReference>
<feature type="domain" description="J" evidence="11">
    <location>
        <begin position="30"/>
        <end position="92"/>
    </location>
</feature>
<dbReference type="InterPro" id="IPR036410">
    <property type="entry name" value="HSP_DnaJ_Cys-rich_dom_sf"/>
</dbReference>
<dbReference type="InterPro" id="IPR044713">
    <property type="entry name" value="DNJA1/2-like"/>
</dbReference>
<dbReference type="Gene3D" id="1.10.287.110">
    <property type="entry name" value="DnaJ domain"/>
    <property type="match status" value="1"/>
</dbReference>
<keyword evidence="5 9" id="KW-0862">Zinc</keyword>
<dbReference type="InterPro" id="IPR002939">
    <property type="entry name" value="DnaJ_C"/>
</dbReference>
<dbReference type="EMBL" id="OU896716">
    <property type="protein sequence ID" value="CAH1117716.1"/>
    <property type="molecule type" value="Genomic_DNA"/>
</dbReference>
<dbReference type="GO" id="GO:0051082">
    <property type="term" value="F:unfolded protein binding"/>
    <property type="evidence" value="ECO:0007669"/>
    <property type="project" value="InterPro"/>
</dbReference>
<keyword evidence="2 9" id="KW-0479">Metal-binding</keyword>
<evidence type="ECO:0000259" key="11">
    <source>
        <dbReference type="PROSITE" id="PS50076"/>
    </source>
</evidence>
<dbReference type="OrthoDB" id="550424at2759"/>
<evidence type="ECO:0000256" key="3">
    <source>
        <dbReference type="ARBA" id="ARBA00022737"/>
    </source>
</evidence>
<dbReference type="FunFam" id="2.10.230.10:FF:000001">
    <property type="entry name" value="DnaJ subfamily A member 2"/>
    <property type="match status" value="1"/>
</dbReference>
<dbReference type="PROSITE" id="PS51188">
    <property type="entry name" value="ZF_CR"/>
    <property type="match status" value="1"/>
</dbReference>
<dbReference type="CDD" id="cd06257">
    <property type="entry name" value="DnaJ"/>
    <property type="match status" value="1"/>
</dbReference>
<dbReference type="GO" id="GO:0005524">
    <property type="term" value="F:ATP binding"/>
    <property type="evidence" value="ECO:0007669"/>
    <property type="project" value="InterPro"/>
</dbReference>
<keyword evidence="6" id="KW-0143">Chaperone</keyword>
<dbReference type="InterPro" id="IPR012724">
    <property type="entry name" value="DnaJ"/>
</dbReference>
<dbReference type="Gene3D" id="2.60.260.20">
    <property type="entry name" value="Urease metallochaperone UreE, N-terminal domain"/>
    <property type="match status" value="2"/>
</dbReference>
<dbReference type="InterPro" id="IPR036869">
    <property type="entry name" value="J_dom_sf"/>
</dbReference>
<dbReference type="FunFam" id="2.60.260.20:FF:000003">
    <property type="entry name" value="DnaJ subfamily A member 2"/>
    <property type="match status" value="1"/>
</dbReference>
<keyword evidence="7" id="KW-0449">Lipoprotein</keyword>
<dbReference type="GO" id="GO:0030544">
    <property type="term" value="F:Hsp70 protein binding"/>
    <property type="evidence" value="ECO:0007669"/>
    <property type="project" value="InterPro"/>
</dbReference>
<dbReference type="Pfam" id="PF01556">
    <property type="entry name" value="DnaJ_C"/>
    <property type="match status" value="1"/>
</dbReference>
<protein>
    <submittedName>
        <fullName evidence="13">Uncharacterized protein</fullName>
    </submittedName>
</protein>
<dbReference type="Gene3D" id="2.10.230.10">
    <property type="entry name" value="Heat shock protein DnaJ, cysteine-rich domain"/>
    <property type="match status" value="1"/>
</dbReference>
<dbReference type="GO" id="GO:0008270">
    <property type="term" value="F:zinc ion binding"/>
    <property type="evidence" value="ECO:0007669"/>
    <property type="project" value="UniProtKB-KW"/>
</dbReference>
<evidence type="ECO:0000256" key="7">
    <source>
        <dbReference type="ARBA" id="ARBA00023288"/>
    </source>
</evidence>
<evidence type="ECO:0000256" key="2">
    <source>
        <dbReference type="ARBA" id="ARBA00022723"/>
    </source>
</evidence>
<dbReference type="AlphaFoldDB" id="A0A9P0D9W7"/>
<feature type="zinc finger region" description="CR-type" evidence="9">
    <location>
        <begin position="157"/>
        <end position="241"/>
    </location>
</feature>
<evidence type="ECO:0000313" key="14">
    <source>
        <dbReference type="Proteomes" id="UP001153737"/>
    </source>
</evidence>
<gene>
    <name evidence="13" type="ORF">PHAECO_LOCUS1999</name>
</gene>
<evidence type="ECO:0000313" key="13">
    <source>
        <dbReference type="EMBL" id="CAH1117716.1"/>
    </source>
</evidence>
<keyword evidence="14" id="KW-1185">Reference proteome</keyword>
<dbReference type="Pfam" id="PF00226">
    <property type="entry name" value="DnaJ"/>
    <property type="match status" value="1"/>
</dbReference>
<dbReference type="PRINTS" id="PR00625">
    <property type="entry name" value="JDOMAIN"/>
</dbReference>
<dbReference type="GO" id="GO:0009408">
    <property type="term" value="P:response to heat"/>
    <property type="evidence" value="ECO:0007669"/>
    <property type="project" value="InterPro"/>
</dbReference>
<dbReference type="CDD" id="cd10747">
    <property type="entry name" value="DnaJ_C"/>
    <property type="match status" value="1"/>
</dbReference>
<dbReference type="PROSITE" id="PS50076">
    <property type="entry name" value="DNAJ_2"/>
    <property type="match status" value="1"/>
</dbReference>
<name>A0A9P0D9W7_PHACE</name>
<evidence type="ECO:0000256" key="9">
    <source>
        <dbReference type="PROSITE-ProRule" id="PRU00546"/>
    </source>
</evidence>
<dbReference type="SUPFAM" id="SSF49493">
    <property type="entry name" value="HSP40/DnaJ peptide-binding domain"/>
    <property type="match status" value="2"/>
</dbReference>
<dbReference type="PANTHER" id="PTHR43888">
    <property type="entry name" value="DNAJ-LIKE-2, ISOFORM A-RELATED"/>
    <property type="match status" value="1"/>
</dbReference>
<evidence type="ECO:0000256" key="6">
    <source>
        <dbReference type="ARBA" id="ARBA00023186"/>
    </source>
</evidence>
<dbReference type="FunFam" id="1.10.287.110:FF:000016">
    <property type="entry name" value="DnaJ (Hsp40) homolog, subfamily A, member 2"/>
    <property type="match status" value="1"/>
</dbReference>
<organism evidence="13 14">
    <name type="scientific">Phaedon cochleariae</name>
    <name type="common">Mustard beetle</name>
    <dbReference type="NCBI Taxonomy" id="80249"/>
    <lineage>
        <taxon>Eukaryota</taxon>
        <taxon>Metazoa</taxon>
        <taxon>Ecdysozoa</taxon>
        <taxon>Arthropoda</taxon>
        <taxon>Hexapoda</taxon>
        <taxon>Insecta</taxon>
        <taxon>Pterygota</taxon>
        <taxon>Neoptera</taxon>
        <taxon>Endopterygota</taxon>
        <taxon>Coleoptera</taxon>
        <taxon>Polyphaga</taxon>
        <taxon>Cucujiformia</taxon>
        <taxon>Chrysomeloidea</taxon>
        <taxon>Chrysomelidae</taxon>
        <taxon>Chrysomelinae</taxon>
        <taxon>Chrysomelini</taxon>
        <taxon>Phaedon</taxon>
    </lineage>
</organism>
<reference evidence="13" key="1">
    <citation type="submission" date="2022-01" db="EMBL/GenBank/DDBJ databases">
        <authorList>
            <person name="King R."/>
        </authorList>
    </citation>
    <scope>NUCLEOTIDE SEQUENCE</scope>
</reference>
<reference evidence="13" key="2">
    <citation type="submission" date="2022-10" db="EMBL/GenBank/DDBJ databases">
        <authorList>
            <consortium name="ENA_rothamsted_submissions"/>
            <consortium name="culmorum"/>
            <person name="King R."/>
        </authorList>
    </citation>
    <scope>NUCLEOTIDE SEQUENCE</scope>
</reference>
<dbReference type="InterPro" id="IPR001305">
    <property type="entry name" value="HSP_DnaJ_Cys-rich_dom"/>
</dbReference>
<keyword evidence="3" id="KW-0677">Repeat</keyword>
<dbReference type="InterPro" id="IPR018253">
    <property type="entry name" value="DnaJ_domain_CS"/>
</dbReference>
<evidence type="ECO:0000259" key="12">
    <source>
        <dbReference type="PROSITE" id="PS51188"/>
    </source>
</evidence>
<feature type="domain" description="CR-type" evidence="12">
    <location>
        <begin position="157"/>
        <end position="241"/>
    </location>
</feature>
<dbReference type="SUPFAM" id="SSF46565">
    <property type="entry name" value="Chaperone J-domain"/>
    <property type="match status" value="1"/>
</dbReference>
<evidence type="ECO:0000256" key="5">
    <source>
        <dbReference type="ARBA" id="ARBA00022833"/>
    </source>
</evidence>
<proteinExistence type="inferred from homology"/>
<dbReference type="GO" id="GO:0006457">
    <property type="term" value="P:protein folding"/>
    <property type="evidence" value="ECO:0007669"/>
    <property type="project" value="InterPro"/>
</dbReference>
<sequence length="438" mass="48515">MRTLIKVLRFNLSFSNLKSISLFRKMADNKLYDILGVTRNSSDNEIKKQYRKLAKEFHPDKNPEAGDKFKEISYAYEVLSDPKKRATYDKFGLKGMQEGAHDGFGGDDLLSHLFGGGLFGGFGGFGGGGGGGGMRRRQRGEDTIHPLKVTLEDMYNGKTSKLQLSKNVICATCAGKGSKSGLTEKCHTCNGCGLKVTFRQIAPGMAQQTQSRCPDCQGEGETIKDKDRCTSCRGKKVCNETKIIEVHVDKGMKENQKIFFRGEGDQQPDVEAGDVVIILQQKPNEQFQRNGNDLHVKHSLSLTEALCGFSFILHHLDGRDILIKQPAGEVVKPGDIKAVIGEGMPIYKNPFEKGNLYVAFEIKFPEDHFTSEANLKALETLLPPRPEFTMPIGDHVEEVDLHEFDPNDRSSHSGRGEAYASDDEDQMHGPGIHRCATQ</sequence>
<keyword evidence="1" id="KW-0488">Methylation</keyword>
<dbReference type="PROSITE" id="PS00636">
    <property type="entry name" value="DNAJ_1"/>
    <property type="match status" value="1"/>
</dbReference>
<dbReference type="Proteomes" id="UP001153737">
    <property type="component" value="Chromosome 10"/>
</dbReference>
<feature type="region of interest" description="Disordered" evidence="10">
    <location>
        <begin position="404"/>
        <end position="438"/>
    </location>
</feature>
<dbReference type="Pfam" id="PF00684">
    <property type="entry name" value="DnaJ_CXXCXGXG"/>
    <property type="match status" value="1"/>
</dbReference>
<feature type="compositionally biased region" description="Basic and acidic residues" evidence="10">
    <location>
        <begin position="404"/>
        <end position="415"/>
    </location>
</feature>
<accession>A0A9P0D9W7</accession>
<dbReference type="CDD" id="cd10719">
    <property type="entry name" value="DnaJ_zf"/>
    <property type="match status" value="1"/>
</dbReference>
<dbReference type="HAMAP" id="MF_01152">
    <property type="entry name" value="DnaJ"/>
    <property type="match status" value="1"/>
</dbReference>
<evidence type="ECO:0000256" key="8">
    <source>
        <dbReference type="ARBA" id="ARBA00023289"/>
    </source>
</evidence>
<dbReference type="InterPro" id="IPR008971">
    <property type="entry name" value="HSP40/DnaJ_pept-bd"/>
</dbReference>
<keyword evidence="4 9" id="KW-0863">Zinc-finger</keyword>
<dbReference type="SUPFAM" id="SSF57938">
    <property type="entry name" value="DnaJ/Hsp40 cysteine-rich domain"/>
    <property type="match status" value="1"/>
</dbReference>
<dbReference type="SMART" id="SM00271">
    <property type="entry name" value="DnaJ"/>
    <property type="match status" value="1"/>
</dbReference>